<dbReference type="STRING" id="1472378.AU381_15725"/>
<gene>
    <name evidence="1" type="ORF">AU381_15725</name>
</gene>
<organism evidence="1 2">
    <name type="scientific">Sinorhizobium glycinis</name>
    <dbReference type="NCBI Taxonomy" id="1472378"/>
    <lineage>
        <taxon>Bacteria</taxon>
        <taxon>Pseudomonadati</taxon>
        <taxon>Pseudomonadota</taxon>
        <taxon>Alphaproteobacteria</taxon>
        <taxon>Hyphomicrobiales</taxon>
        <taxon>Rhizobiaceae</taxon>
        <taxon>Sinorhizobium/Ensifer group</taxon>
        <taxon>Sinorhizobium</taxon>
    </lineage>
</organism>
<name>A0A178Y7D9_9HYPH</name>
<keyword evidence="2" id="KW-1185">Reference proteome</keyword>
<proteinExistence type="predicted"/>
<evidence type="ECO:0000313" key="1">
    <source>
        <dbReference type="EMBL" id="OAP42625.1"/>
    </source>
</evidence>
<evidence type="ECO:0000313" key="2">
    <source>
        <dbReference type="Proteomes" id="UP000094025"/>
    </source>
</evidence>
<dbReference type="OrthoDB" id="9813419at2"/>
<accession>A0A178Y7D9</accession>
<dbReference type="EMBL" id="LPUX01000050">
    <property type="protein sequence ID" value="OAP42625.1"/>
    <property type="molecule type" value="Genomic_DNA"/>
</dbReference>
<dbReference type="AlphaFoldDB" id="A0A178Y7D9"/>
<protein>
    <submittedName>
        <fullName evidence="1">Uncharacterized protein</fullName>
    </submittedName>
</protein>
<dbReference type="Proteomes" id="UP000094025">
    <property type="component" value="Unassembled WGS sequence"/>
</dbReference>
<sequence length="86" mass="10260">MAKIPPGPPLDGLRRQIARHRREHPARGDKLFVRETFRLERSAARAKAREWFETWPKAAYWTEVESWRQLEGDEIEFTMRRLPSAD</sequence>
<comment type="caution">
    <text evidence="1">The sequence shown here is derived from an EMBL/GenBank/DDBJ whole genome shotgun (WGS) entry which is preliminary data.</text>
</comment>
<reference evidence="1 2" key="1">
    <citation type="journal article" date="2016" name="Int. J. Syst. Evol. Microbiol.">
        <title>Ensifer glycinis sp. nov., an novel rhizobial species associated with Glycine spp.</title>
        <authorList>
            <person name="Yan H."/>
            <person name="Yan J."/>
            <person name="Sui X.H."/>
            <person name="Wang E.T."/>
            <person name="Chen W.X."/>
            <person name="Zhang X.X."/>
            <person name="Chen W.F."/>
        </authorList>
    </citation>
    <scope>NUCLEOTIDE SEQUENCE [LARGE SCALE GENOMIC DNA]</scope>
    <source>
        <strain evidence="1 2">CCBAU 23380</strain>
    </source>
</reference>
<dbReference type="RefSeq" id="WP_064240462.1">
    <property type="nucleotide sequence ID" value="NZ_LPUX01000050.1"/>
</dbReference>